<proteinExistence type="predicted"/>
<dbReference type="Pfam" id="PF20049">
    <property type="entry name" value="DUF6451"/>
    <property type="match status" value="1"/>
</dbReference>
<feature type="compositionally biased region" description="Basic and acidic residues" evidence="1">
    <location>
        <begin position="336"/>
        <end position="345"/>
    </location>
</feature>
<dbReference type="PANTHER" id="PTHR47027:SF25">
    <property type="entry name" value="REVERSE TRANSCRIPTASE DOMAIN-CONTAINING PROTEIN"/>
    <property type="match status" value="1"/>
</dbReference>
<feature type="region of interest" description="Disordered" evidence="1">
    <location>
        <begin position="307"/>
        <end position="347"/>
    </location>
</feature>
<dbReference type="InterPro" id="IPR045609">
    <property type="entry name" value="DUF6451"/>
</dbReference>
<feature type="compositionally biased region" description="Basic and acidic residues" evidence="1">
    <location>
        <begin position="181"/>
        <end position="190"/>
    </location>
</feature>
<feature type="domain" description="DUF6451" evidence="2">
    <location>
        <begin position="243"/>
        <end position="270"/>
    </location>
</feature>
<reference evidence="3" key="1">
    <citation type="submission" date="2022-01" db="EMBL/GenBank/DDBJ databases">
        <authorList>
            <person name="Braso-Vives M."/>
        </authorList>
    </citation>
    <scope>NUCLEOTIDE SEQUENCE</scope>
</reference>
<sequence length="380" mass="41896">MSWCFTSSLEEGIVLSDERDGDETNTKLVKRVRAIPDNDEAVQIQFTNAPSMIASLGEFLAEAATPWQELEDFLDDPTGFAEAFYRISKIAPTPDPFELQDDNEVDTVEEEVLDDPRDDVLGFYTTVHKMRDSHPQIKTGDNDSESVENAPPLKKKRGKKKPKKGGGDEANEGGKMKPIKGGKEEAEGKEVRVGVEKPGIYDTMFGGEEVKETASFVYLGSVVDRQGGTDRDVIARIGKARAAFIMLRKVWASRGIRRATKLRIFNSNIKLGGGTGSVTRSCGAGQDKNQLVARSSGGNGHGLAIPLRKPSSSVTQQALTWNPQGKRKRGRSRNSWRRDTEDEMKSISSSWQDLKKKAQRRVQWRSIIGGLCPGRGEGPK</sequence>
<feature type="compositionally biased region" description="Basic residues" evidence="1">
    <location>
        <begin position="153"/>
        <end position="164"/>
    </location>
</feature>
<feature type="compositionally biased region" description="Polar residues" evidence="1">
    <location>
        <begin position="310"/>
        <end position="323"/>
    </location>
</feature>
<dbReference type="PANTHER" id="PTHR47027">
    <property type="entry name" value="REVERSE TRANSCRIPTASE DOMAIN-CONTAINING PROTEIN"/>
    <property type="match status" value="1"/>
</dbReference>
<accession>A0A8J9W0U2</accession>
<dbReference type="Proteomes" id="UP000838412">
    <property type="component" value="Chromosome 11"/>
</dbReference>
<organism evidence="3 4">
    <name type="scientific">Branchiostoma lanceolatum</name>
    <name type="common">Common lancelet</name>
    <name type="synonym">Amphioxus lanceolatum</name>
    <dbReference type="NCBI Taxonomy" id="7740"/>
    <lineage>
        <taxon>Eukaryota</taxon>
        <taxon>Metazoa</taxon>
        <taxon>Chordata</taxon>
        <taxon>Cephalochordata</taxon>
        <taxon>Leptocardii</taxon>
        <taxon>Amphioxiformes</taxon>
        <taxon>Branchiostomatidae</taxon>
        <taxon>Branchiostoma</taxon>
    </lineage>
</organism>
<evidence type="ECO:0000259" key="2">
    <source>
        <dbReference type="Pfam" id="PF20049"/>
    </source>
</evidence>
<name>A0A8J9W0U2_BRALA</name>
<dbReference type="OrthoDB" id="6145491at2759"/>
<evidence type="ECO:0000313" key="3">
    <source>
        <dbReference type="EMBL" id="CAH1240858.1"/>
    </source>
</evidence>
<evidence type="ECO:0000313" key="4">
    <source>
        <dbReference type="Proteomes" id="UP000838412"/>
    </source>
</evidence>
<keyword evidence="4" id="KW-1185">Reference proteome</keyword>
<gene>
    <name evidence="3" type="primary">Hypp6129</name>
    <name evidence="3" type="ORF">BLAG_LOCUS4675</name>
</gene>
<protein>
    <submittedName>
        <fullName evidence="3">Hypp6129 protein</fullName>
    </submittedName>
</protein>
<feature type="region of interest" description="Disordered" evidence="1">
    <location>
        <begin position="131"/>
        <end position="190"/>
    </location>
</feature>
<dbReference type="AlphaFoldDB" id="A0A8J9W0U2"/>
<dbReference type="EMBL" id="OV696696">
    <property type="protein sequence ID" value="CAH1240858.1"/>
    <property type="molecule type" value="Genomic_DNA"/>
</dbReference>
<feature type="compositionally biased region" description="Basic residues" evidence="1">
    <location>
        <begin position="325"/>
        <end position="335"/>
    </location>
</feature>
<evidence type="ECO:0000256" key="1">
    <source>
        <dbReference type="SAM" id="MobiDB-lite"/>
    </source>
</evidence>